<dbReference type="PROSITE" id="PS50033">
    <property type="entry name" value="UBX"/>
    <property type="match status" value="1"/>
</dbReference>
<dbReference type="GO" id="GO:0016579">
    <property type="term" value="P:protein deubiquitination"/>
    <property type="evidence" value="ECO:0007669"/>
    <property type="project" value="InterPro"/>
</dbReference>
<dbReference type="PANTHER" id="PTHR14159:SF0">
    <property type="entry name" value="ATAXIN-3-RELATED"/>
    <property type="match status" value="1"/>
</dbReference>
<keyword evidence="10" id="KW-0539">Nucleus</keyword>
<dbReference type="FunCoup" id="A0A1E7EUB1">
    <property type="interactions" value="33"/>
</dbReference>
<evidence type="ECO:0000256" key="12">
    <source>
        <dbReference type="PROSITE-ProRule" id="PRU00331"/>
    </source>
</evidence>
<feature type="active site" evidence="12">
    <location>
        <position position="130"/>
    </location>
</feature>
<dbReference type="PANTHER" id="PTHR14159">
    <property type="entry name" value="ATAXIN-3-RELATED"/>
    <property type="match status" value="1"/>
</dbReference>
<keyword evidence="9" id="KW-0804">Transcription</keyword>
<name>A0A1E7EUB1_9STRA</name>
<keyword evidence="16" id="KW-1185">Reference proteome</keyword>
<evidence type="ECO:0000256" key="4">
    <source>
        <dbReference type="ARBA" id="ARBA00022670"/>
    </source>
</evidence>
<dbReference type="Gene3D" id="3.90.70.40">
    <property type="match status" value="1"/>
</dbReference>
<comment type="catalytic activity">
    <reaction evidence="1">
        <text>Thiol-dependent hydrolysis of ester, thioester, amide, peptide and isopeptide bonds formed by the C-terminal Gly of ubiquitin (a 76-residue protein attached to proteins as an intracellular targeting signal).</text>
        <dbReference type="EC" id="3.4.19.12"/>
    </reaction>
</comment>
<dbReference type="KEGG" id="fcy:FRACYDRAFT_212160"/>
<dbReference type="InterPro" id="IPR029071">
    <property type="entry name" value="Ubiquitin-like_domsf"/>
</dbReference>
<feature type="active site" evidence="12">
    <location>
        <position position="19"/>
    </location>
</feature>
<proteinExistence type="predicted"/>
<dbReference type="Pfam" id="PF02099">
    <property type="entry name" value="Josephin"/>
    <property type="match status" value="1"/>
</dbReference>
<dbReference type="Pfam" id="PF00789">
    <property type="entry name" value="UBX"/>
    <property type="match status" value="1"/>
</dbReference>
<accession>A0A1E7EUB1</accession>
<dbReference type="PRINTS" id="PR01233">
    <property type="entry name" value="JOSEPHIN"/>
</dbReference>
<evidence type="ECO:0000256" key="10">
    <source>
        <dbReference type="ARBA" id="ARBA00023242"/>
    </source>
</evidence>
<reference evidence="15 16" key="1">
    <citation type="submission" date="2016-09" db="EMBL/GenBank/DDBJ databases">
        <title>Extensive genetic diversity and differential bi-allelic expression allows diatom success in the polar Southern Ocean.</title>
        <authorList>
            <consortium name="DOE Joint Genome Institute"/>
            <person name="Mock T."/>
            <person name="Otillar R.P."/>
            <person name="Strauss J."/>
            <person name="Dupont C."/>
            <person name="Frickenhaus S."/>
            <person name="Maumus F."/>
            <person name="Mcmullan M."/>
            <person name="Sanges R."/>
            <person name="Schmutz J."/>
            <person name="Toseland A."/>
            <person name="Valas R."/>
            <person name="Veluchamy A."/>
            <person name="Ward B.J."/>
            <person name="Allen A."/>
            <person name="Barry K."/>
            <person name="Falciatore A."/>
            <person name="Ferrante M."/>
            <person name="Fortunato A.E."/>
            <person name="Gloeckner G."/>
            <person name="Gruber A."/>
            <person name="Hipkin R."/>
            <person name="Janech M."/>
            <person name="Kroth P."/>
            <person name="Leese F."/>
            <person name="Lindquist E."/>
            <person name="Lyon B.R."/>
            <person name="Martin J."/>
            <person name="Mayer C."/>
            <person name="Parker M."/>
            <person name="Quesneville H."/>
            <person name="Raymond J."/>
            <person name="Uhlig C."/>
            <person name="Valentin K.U."/>
            <person name="Worden A.Z."/>
            <person name="Armbrust E.V."/>
            <person name="Bowler C."/>
            <person name="Green B."/>
            <person name="Moulton V."/>
            <person name="Van Oosterhout C."/>
            <person name="Grigoriev I."/>
        </authorList>
    </citation>
    <scope>NUCLEOTIDE SEQUENCE [LARGE SCALE GENOMIC DNA]</scope>
    <source>
        <strain evidence="15 16">CCMP1102</strain>
    </source>
</reference>
<dbReference type="SUPFAM" id="SSF54236">
    <property type="entry name" value="Ubiquitin-like"/>
    <property type="match status" value="1"/>
</dbReference>
<evidence type="ECO:0000259" key="14">
    <source>
        <dbReference type="PROSITE" id="PS50957"/>
    </source>
</evidence>
<keyword evidence="7" id="KW-0788">Thiol protease</keyword>
<dbReference type="InterPro" id="IPR001012">
    <property type="entry name" value="UBX_dom"/>
</dbReference>
<keyword evidence="8" id="KW-0805">Transcription regulation</keyword>
<dbReference type="InterPro" id="IPR006155">
    <property type="entry name" value="Josephin"/>
</dbReference>
<dbReference type="SMART" id="SM01246">
    <property type="entry name" value="Josephin"/>
    <property type="match status" value="1"/>
</dbReference>
<evidence type="ECO:0000256" key="5">
    <source>
        <dbReference type="ARBA" id="ARBA00022786"/>
    </source>
</evidence>
<evidence type="ECO:0000256" key="6">
    <source>
        <dbReference type="ARBA" id="ARBA00022801"/>
    </source>
</evidence>
<comment type="subcellular location">
    <subcellularLocation>
        <location evidence="2">Nucleus</location>
    </subcellularLocation>
</comment>
<dbReference type="GO" id="GO:0004843">
    <property type="term" value="F:cysteine-type deubiquitinase activity"/>
    <property type="evidence" value="ECO:0007669"/>
    <property type="project" value="UniProtKB-EC"/>
</dbReference>
<sequence length="360" mass="39336">MSSETEYWIYHEKQQALLCGQHALNNLVQANAFSAGQLAEIAYQLDQMELDYMAQNDEGGRNSKDYLNRIAEGSGNVDPSGNFSIEVLRSALKTKYSLDLPNVLAKDVNERFGVGDVTEMEGFICNKDAHWFAIRMINGRFWNLNSMDERPKIISHFKLATEIAGFQSSGYTVFCVPKGLPSACTTKAGSSVGLPQYWWKEDDLVKGKGKDAVTAATDTWRTAGSGMRLDGGSTSASGNLIEGLTEDEMLQMALSASLEPATIATTSGEKITLTLEPQAGAPGTAKILFRLPNGSRSARRFLESDSVGMVYAYVESESKDGQGKRLDLRFGFPPKEMQSIRTKTIGEASLSGEAIQCRFV</sequence>
<dbReference type="InParanoid" id="A0A1E7EUB1"/>
<evidence type="ECO:0000259" key="13">
    <source>
        <dbReference type="PROSITE" id="PS50033"/>
    </source>
</evidence>
<dbReference type="AlphaFoldDB" id="A0A1E7EUB1"/>
<evidence type="ECO:0000256" key="11">
    <source>
        <dbReference type="PIRSR" id="PIRSR633865-1"/>
    </source>
</evidence>
<protein>
    <recommendedName>
        <fullName evidence="3">ubiquitinyl hydrolase 1</fullName>
        <ecNumber evidence="3">3.4.19.12</ecNumber>
    </recommendedName>
</protein>
<feature type="domain" description="UBX" evidence="13">
    <location>
        <begin position="280"/>
        <end position="358"/>
    </location>
</feature>
<gene>
    <name evidence="15" type="ORF">FRACYDRAFT_212160</name>
</gene>
<dbReference type="OrthoDB" id="422700at2759"/>
<evidence type="ECO:0000256" key="9">
    <source>
        <dbReference type="ARBA" id="ARBA00023163"/>
    </source>
</evidence>
<organism evidence="15 16">
    <name type="scientific">Fragilariopsis cylindrus CCMP1102</name>
    <dbReference type="NCBI Taxonomy" id="635003"/>
    <lineage>
        <taxon>Eukaryota</taxon>
        <taxon>Sar</taxon>
        <taxon>Stramenopiles</taxon>
        <taxon>Ochrophyta</taxon>
        <taxon>Bacillariophyta</taxon>
        <taxon>Bacillariophyceae</taxon>
        <taxon>Bacillariophycidae</taxon>
        <taxon>Bacillariales</taxon>
        <taxon>Bacillariaceae</taxon>
        <taxon>Fragilariopsis</taxon>
    </lineage>
</organism>
<dbReference type="InterPro" id="IPR033865">
    <property type="entry name" value="Ataxin-3"/>
</dbReference>
<dbReference type="EMBL" id="KV784375">
    <property type="protein sequence ID" value="OEU09446.1"/>
    <property type="molecule type" value="Genomic_DNA"/>
</dbReference>
<dbReference type="GO" id="GO:0006508">
    <property type="term" value="P:proteolysis"/>
    <property type="evidence" value="ECO:0007669"/>
    <property type="project" value="UniProtKB-KW"/>
</dbReference>
<evidence type="ECO:0000256" key="7">
    <source>
        <dbReference type="ARBA" id="ARBA00022807"/>
    </source>
</evidence>
<feature type="active site" description="Nucleophile" evidence="11">
    <location>
        <position position="19"/>
    </location>
</feature>
<feature type="domain" description="Josephin" evidence="14">
    <location>
        <begin position="6"/>
        <end position="191"/>
    </location>
</feature>
<evidence type="ECO:0000256" key="8">
    <source>
        <dbReference type="ARBA" id="ARBA00023015"/>
    </source>
</evidence>
<keyword evidence="5" id="KW-0833">Ubl conjugation pathway</keyword>
<evidence type="ECO:0000256" key="3">
    <source>
        <dbReference type="ARBA" id="ARBA00012759"/>
    </source>
</evidence>
<dbReference type="EC" id="3.4.19.12" evidence="3"/>
<evidence type="ECO:0000256" key="1">
    <source>
        <dbReference type="ARBA" id="ARBA00000707"/>
    </source>
</evidence>
<dbReference type="Gene3D" id="1.10.287.10">
    <property type="entry name" value="S15/NS1, RNA-binding"/>
    <property type="match status" value="1"/>
</dbReference>
<evidence type="ECO:0000313" key="15">
    <source>
        <dbReference type="EMBL" id="OEU09446.1"/>
    </source>
</evidence>
<keyword evidence="4" id="KW-0645">Protease</keyword>
<evidence type="ECO:0000313" key="16">
    <source>
        <dbReference type="Proteomes" id="UP000095751"/>
    </source>
</evidence>
<dbReference type="Proteomes" id="UP000095751">
    <property type="component" value="Unassembled WGS sequence"/>
</dbReference>
<dbReference type="GO" id="GO:0005634">
    <property type="term" value="C:nucleus"/>
    <property type="evidence" value="ECO:0007669"/>
    <property type="project" value="UniProtKB-SubCell"/>
</dbReference>
<feature type="active site" description="Proton acceptor" evidence="11">
    <location>
        <position position="130"/>
    </location>
</feature>
<feature type="active site" evidence="11 12">
    <location>
        <position position="145"/>
    </location>
</feature>
<evidence type="ECO:0000256" key="2">
    <source>
        <dbReference type="ARBA" id="ARBA00004123"/>
    </source>
</evidence>
<dbReference type="CDD" id="cd01767">
    <property type="entry name" value="UBX"/>
    <property type="match status" value="1"/>
</dbReference>
<dbReference type="Gene3D" id="3.10.20.90">
    <property type="entry name" value="Phosphatidylinositol 3-kinase Catalytic Subunit, Chain A, domain 1"/>
    <property type="match status" value="1"/>
</dbReference>
<keyword evidence="6 12" id="KW-0378">Hydrolase</keyword>
<dbReference type="PROSITE" id="PS50957">
    <property type="entry name" value="JOSEPHIN"/>
    <property type="match status" value="1"/>
</dbReference>